<evidence type="ECO:0000256" key="2">
    <source>
        <dbReference type="SAM" id="Coils"/>
    </source>
</evidence>
<dbReference type="InterPro" id="IPR001841">
    <property type="entry name" value="Znf_RING"/>
</dbReference>
<feature type="domain" description="RING-type" evidence="4">
    <location>
        <begin position="134"/>
        <end position="171"/>
    </location>
</feature>
<keyword evidence="1" id="KW-0863">Zinc-finger</keyword>
<dbReference type="GO" id="GO:0061630">
    <property type="term" value="F:ubiquitin protein ligase activity"/>
    <property type="evidence" value="ECO:0007669"/>
    <property type="project" value="TreeGrafter"/>
</dbReference>
<accession>A0A7S3TN90</accession>
<dbReference type="PANTHER" id="PTHR22696:SF1">
    <property type="entry name" value="E3 UBIQUITIN-PROTEIN LIGASE RNF26"/>
    <property type="match status" value="1"/>
</dbReference>
<dbReference type="GO" id="GO:0006511">
    <property type="term" value="P:ubiquitin-dependent protein catabolic process"/>
    <property type="evidence" value="ECO:0007669"/>
    <property type="project" value="TreeGrafter"/>
</dbReference>
<keyword evidence="2" id="KW-0175">Coiled coil</keyword>
<dbReference type="GO" id="GO:0016567">
    <property type="term" value="P:protein ubiquitination"/>
    <property type="evidence" value="ECO:0007669"/>
    <property type="project" value="TreeGrafter"/>
</dbReference>
<dbReference type="EMBL" id="HBIQ01088925">
    <property type="protein sequence ID" value="CAE0589417.1"/>
    <property type="molecule type" value="Transcribed_RNA"/>
</dbReference>
<feature type="coiled-coil region" evidence="2">
    <location>
        <begin position="106"/>
        <end position="133"/>
    </location>
</feature>
<dbReference type="PROSITE" id="PS50089">
    <property type="entry name" value="ZF_RING_2"/>
    <property type="match status" value="1"/>
</dbReference>
<dbReference type="Pfam" id="PF13920">
    <property type="entry name" value="zf-C3HC4_3"/>
    <property type="match status" value="1"/>
</dbReference>
<dbReference type="SUPFAM" id="SSF57850">
    <property type="entry name" value="RING/U-box"/>
    <property type="match status" value="1"/>
</dbReference>
<feature type="coiled-coil region" evidence="2">
    <location>
        <begin position="40"/>
        <end position="81"/>
    </location>
</feature>
<sequence length="183" mass="21099">MRQQGRSYDRSDRGDQPCASSSTTSTMAPSEDNEYLKKNNEYLRSVKHKLEERMHDLENRVRGLEQRKQQYKMLYSQAQRTAQYRGTGEQEIGSLHEQLDAVVLLKDALNTENMELQRRLEAATRNTETKQAACVICMDNLANLVCLPCKHLALCAYCDDQQNVTDCPICRCVLKEKMQIYTP</sequence>
<evidence type="ECO:0000313" key="5">
    <source>
        <dbReference type="EMBL" id="CAE0589417.1"/>
    </source>
</evidence>
<reference evidence="5" key="1">
    <citation type="submission" date="2021-01" db="EMBL/GenBank/DDBJ databases">
        <authorList>
            <person name="Corre E."/>
            <person name="Pelletier E."/>
            <person name="Niang G."/>
            <person name="Scheremetjew M."/>
            <person name="Finn R."/>
            <person name="Kale V."/>
            <person name="Holt S."/>
            <person name="Cochrane G."/>
            <person name="Meng A."/>
            <person name="Brown T."/>
            <person name="Cohen L."/>
        </authorList>
    </citation>
    <scope>NUCLEOTIDE SEQUENCE</scope>
    <source>
        <strain evidence="5">SPMC142</strain>
    </source>
</reference>
<organism evidence="5">
    <name type="scientific">Strombidinopsis acuminata</name>
    <dbReference type="NCBI Taxonomy" id="141414"/>
    <lineage>
        <taxon>Eukaryota</taxon>
        <taxon>Sar</taxon>
        <taxon>Alveolata</taxon>
        <taxon>Ciliophora</taxon>
        <taxon>Intramacronucleata</taxon>
        <taxon>Spirotrichea</taxon>
        <taxon>Choreotrichia</taxon>
        <taxon>Choreotrichida</taxon>
        <taxon>Strombidinopsidae</taxon>
        <taxon>Strombidinopsis</taxon>
    </lineage>
</organism>
<keyword evidence="1" id="KW-0862">Zinc</keyword>
<evidence type="ECO:0000259" key="4">
    <source>
        <dbReference type="PROSITE" id="PS50089"/>
    </source>
</evidence>
<gene>
    <name evidence="5" type="ORF">SACU0126_LOCUS28390</name>
</gene>
<keyword evidence="1" id="KW-0479">Metal-binding</keyword>
<dbReference type="PANTHER" id="PTHR22696">
    <property type="entry name" value="E3 UBIQUITIN-PROTEIN LIGASE RNF26"/>
    <property type="match status" value="1"/>
</dbReference>
<dbReference type="Gene3D" id="3.30.40.10">
    <property type="entry name" value="Zinc/RING finger domain, C3HC4 (zinc finger)"/>
    <property type="match status" value="1"/>
</dbReference>
<evidence type="ECO:0000256" key="3">
    <source>
        <dbReference type="SAM" id="MobiDB-lite"/>
    </source>
</evidence>
<dbReference type="GO" id="GO:0008270">
    <property type="term" value="F:zinc ion binding"/>
    <property type="evidence" value="ECO:0007669"/>
    <property type="project" value="UniProtKB-KW"/>
</dbReference>
<dbReference type="InterPro" id="IPR013083">
    <property type="entry name" value="Znf_RING/FYVE/PHD"/>
</dbReference>
<feature type="region of interest" description="Disordered" evidence="3">
    <location>
        <begin position="1"/>
        <end position="36"/>
    </location>
</feature>
<name>A0A7S3TN90_9SPIT</name>
<protein>
    <recommendedName>
        <fullName evidence="4">RING-type domain-containing protein</fullName>
    </recommendedName>
</protein>
<dbReference type="AlphaFoldDB" id="A0A7S3TN90"/>
<evidence type="ECO:0000256" key="1">
    <source>
        <dbReference type="PROSITE-ProRule" id="PRU00175"/>
    </source>
</evidence>
<proteinExistence type="predicted"/>
<dbReference type="SMART" id="SM00184">
    <property type="entry name" value="RING"/>
    <property type="match status" value="1"/>
</dbReference>